<comment type="caution">
    <text evidence="2">The sequence shown here is derived from an EMBL/GenBank/DDBJ whole genome shotgun (WGS) entry which is preliminary data.</text>
</comment>
<evidence type="ECO:0000313" key="3">
    <source>
        <dbReference type="Proteomes" id="UP000295043"/>
    </source>
</evidence>
<dbReference type="InterPro" id="IPR004919">
    <property type="entry name" value="GmrSD_N"/>
</dbReference>
<dbReference type="RefSeq" id="WP_132081787.1">
    <property type="nucleotide sequence ID" value="NZ_SLVU01000037.1"/>
</dbReference>
<proteinExistence type="predicted"/>
<organism evidence="2 3">
    <name type="scientific">Sinorhizobium americanum</name>
    <dbReference type="NCBI Taxonomy" id="194963"/>
    <lineage>
        <taxon>Bacteria</taxon>
        <taxon>Pseudomonadati</taxon>
        <taxon>Pseudomonadota</taxon>
        <taxon>Alphaproteobacteria</taxon>
        <taxon>Hyphomicrobiales</taxon>
        <taxon>Rhizobiaceae</taxon>
        <taxon>Sinorhizobium/Ensifer group</taxon>
        <taxon>Sinorhizobium</taxon>
    </lineage>
</organism>
<dbReference type="PANTHER" id="PTHR39639">
    <property type="entry name" value="CHROMOSOME 16, WHOLE GENOME SHOTGUN SEQUENCE"/>
    <property type="match status" value="1"/>
</dbReference>
<dbReference type="PANTHER" id="PTHR39639:SF1">
    <property type="entry name" value="DUF262 DOMAIN-CONTAINING PROTEIN"/>
    <property type="match status" value="1"/>
</dbReference>
<dbReference type="EMBL" id="SLVU01000037">
    <property type="protein sequence ID" value="TCN17651.1"/>
    <property type="molecule type" value="Genomic_DNA"/>
</dbReference>
<reference evidence="2 3" key="1">
    <citation type="submission" date="2019-03" db="EMBL/GenBank/DDBJ databases">
        <title>Genomic Encyclopedia of Type Strains, Phase IV (KMG-V): Genome sequencing to study the core and pangenomes of soil and plant-associated prokaryotes.</title>
        <authorList>
            <person name="Whitman W."/>
        </authorList>
    </citation>
    <scope>NUCLEOTIDE SEQUENCE [LARGE SCALE GENOMIC DNA]</scope>
    <source>
        <strain evidence="2 3">23C40</strain>
    </source>
</reference>
<feature type="domain" description="GmrSD restriction endonucleases N-terminal" evidence="1">
    <location>
        <begin position="41"/>
        <end position="197"/>
    </location>
</feature>
<evidence type="ECO:0000259" key="1">
    <source>
        <dbReference type="Pfam" id="PF03235"/>
    </source>
</evidence>
<dbReference type="Proteomes" id="UP000295043">
    <property type="component" value="Unassembled WGS sequence"/>
</dbReference>
<dbReference type="Pfam" id="PF03235">
    <property type="entry name" value="GmrSD_N"/>
    <property type="match status" value="1"/>
</dbReference>
<name>A0A4R2AUZ9_9HYPH</name>
<accession>A0A4R2AUZ9</accession>
<gene>
    <name evidence="2" type="ORF">EV184_13728</name>
</gene>
<protein>
    <submittedName>
        <fullName evidence="2">Uncharacterized protein DUF262</fullName>
    </submittedName>
</protein>
<sequence>MARRPDLPTKTNEDARALDAQIELERNNLRTDKIDLSYGELASMYERNELIITPEYQRLFRWDADKQANFIESLLLGFPIPAIFVAEGENGVWELVDGLQRVSTVFEFMGVRIDVDGKLVPPSRVSFSAKDDRKLPLLDGFTYDDMTLRSRLALKRTYCRVEVIKTGSAPNMKFDVFERLNTGGSGLEPQEIRNAIFRATDPAFMTFCDELASFPAFRDSLQISENRRQSMYDRGLVLRFFTLRNNAENFDHDVEPFVTSYIKKVIRGEVPFDKDAEKAVFEQTFALINAALGEDAWRHNKDGLPRGGFSVYVFDGLSIGVSRNLNAAVDLTPEQLADRCRAVKDSAEFKDNVGPGGNTQAKMRARLETASRIIGNGQ</sequence>
<dbReference type="AlphaFoldDB" id="A0A4R2AUZ9"/>
<evidence type="ECO:0000313" key="2">
    <source>
        <dbReference type="EMBL" id="TCN17651.1"/>
    </source>
</evidence>